<evidence type="ECO:0000256" key="7">
    <source>
        <dbReference type="ARBA" id="ARBA00023136"/>
    </source>
</evidence>
<evidence type="ECO:0000259" key="19">
    <source>
        <dbReference type="PROSITE" id="PS50056"/>
    </source>
</evidence>
<gene>
    <name evidence="20" type="primary">EOG090X0GSS</name>
</gene>
<dbReference type="AlphaFoldDB" id="A0A4Y7NJC8"/>
<evidence type="ECO:0000256" key="16">
    <source>
        <dbReference type="ARBA" id="ARBA00052780"/>
    </source>
</evidence>
<dbReference type="InterPro" id="IPR000340">
    <property type="entry name" value="Dual-sp_phosphatase_cat-dom"/>
</dbReference>
<dbReference type="InterPro" id="IPR000387">
    <property type="entry name" value="Tyr_Pase_dom"/>
</dbReference>
<dbReference type="InterPro" id="IPR016130">
    <property type="entry name" value="Tyr_Pase_AS"/>
</dbReference>
<dbReference type="InterPro" id="IPR020422">
    <property type="entry name" value="TYR_PHOSPHATASE_DUAL_dom"/>
</dbReference>
<name>A0A4Y7NJC8_9CRUS</name>
<evidence type="ECO:0000256" key="4">
    <source>
        <dbReference type="ARBA" id="ARBA00022801"/>
    </source>
</evidence>
<dbReference type="GO" id="GO:0016020">
    <property type="term" value="C:membrane"/>
    <property type="evidence" value="ECO:0007669"/>
    <property type="project" value="UniProtKB-SubCell"/>
</dbReference>
<dbReference type="SMART" id="SM00195">
    <property type="entry name" value="DSPc"/>
    <property type="match status" value="1"/>
</dbReference>
<dbReference type="CDD" id="cd14524">
    <property type="entry name" value="PTPMT1"/>
    <property type="match status" value="1"/>
</dbReference>
<dbReference type="PROSITE" id="PS00383">
    <property type="entry name" value="TYR_PHOSPHATASE_1"/>
    <property type="match status" value="1"/>
</dbReference>
<evidence type="ECO:0000256" key="8">
    <source>
        <dbReference type="ARBA" id="ARBA00023209"/>
    </source>
</evidence>
<dbReference type="PROSITE" id="PS50054">
    <property type="entry name" value="TYR_PHOSPHATASE_DUAL"/>
    <property type="match status" value="1"/>
</dbReference>
<accession>A0A4Y7NJC8</accession>
<evidence type="ECO:0000256" key="15">
    <source>
        <dbReference type="ARBA" id="ARBA00052632"/>
    </source>
</evidence>
<comment type="pathway">
    <text evidence="2">Lipid metabolism.</text>
</comment>
<dbReference type="PANTHER" id="PTHR46712:SF1">
    <property type="entry name" value="PHOSPHATIDYLGLYCEROPHOSPHATASE AND PROTEIN-TYROSINE PHOSPHATASE 1"/>
    <property type="match status" value="1"/>
</dbReference>
<organism evidence="20">
    <name type="scientific">Moina brachiata</name>
    <dbReference type="NCBI Taxonomy" id="675436"/>
    <lineage>
        <taxon>Eukaryota</taxon>
        <taxon>Metazoa</taxon>
        <taxon>Ecdysozoa</taxon>
        <taxon>Arthropoda</taxon>
        <taxon>Crustacea</taxon>
        <taxon>Branchiopoda</taxon>
        <taxon>Diplostraca</taxon>
        <taxon>Cladocera</taxon>
        <taxon>Anomopoda</taxon>
        <taxon>Moinidae</taxon>
        <taxon>Moina</taxon>
    </lineage>
</organism>
<dbReference type="Pfam" id="PF00782">
    <property type="entry name" value="DSPc"/>
    <property type="match status" value="1"/>
</dbReference>
<comment type="catalytic activity">
    <reaction evidence="13">
        <text>a 1-acyl-2-hexanoyl-sn-glycero-3-phospho-(1D-myo-inositol-5-phosphate) + H2O = a 1-acyl-2-hexanoyl-sn-glycero-3-phospho-(1D-myo-inositol) + phosphate</text>
        <dbReference type="Rhea" id="RHEA:42320"/>
        <dbReference type="ChEBI" id="CHEBI:15377"/>
        <dbReference type="ChEBI" id="CHEBI:43474"/>
        <dbReference type="ChEBI" id="CHEBI:78930"/>
        <dbReference type="ChEBI" id="CHEBI:78931"/>
    </reaction>
    <physiologicalReaction direction="left-to-right" evidence="13">
        <dbReference type="Rhea" id="RHEA:42321"/>
    </physiologicalReaction>
</comment>
<keyword evidence="6" id="KW-0443">Lipid metabolism</keyword>
<comment type="pathway">
    <text evidence="10">Phospholipid metabolism; phosphatidylglycerol biosynthesis; phosphatidylglycerol from CDP-diacylglycerol: step 2/2.</text>
</comment>
<evidence type="ECO:0000256" key="13">
    <source>
        <dbReference type="ARBA" id="ARBA00051818"/>
    </source>
</evidence>
<comment type="catalytic activity">
    <reaction evidence="15">
        <text>1,2-di-(9Z-octadecenoyl)-sn-glycero-3-phospho-(1'-sn-glycerol-3'-phosphate) + H2O = 1,2-di-(9Z-octadecenoyl)-sn-glycero-3-phospho-(1'-sn-glycerol) + phosphate</text>
        <dbReference type="Rhea" id="RHEA:42304"/>
        <dbReference type="ChEBI" id="CHEBI:15377"/>
        <dbReference type="ChEBI" id="CHEBI:43474"/>
        <dbReference type="ChEBI" id="CHEBI:75163"/>
        <dbReference type="ChEBI" id="CHEBI:78907"/>
    </reaction>
    <physiologicalReaction direction="left-to-right" evidence="15">
        <dbReference type="Rhea" id="RHEA:42305"/>
    </physiologicalReaction>
</comment>
<dbReference type="EMBL" id="LR023722">
    <property type="protein sequence ID" value="SVE93341.1"/>
    <property type="molecule type" value="mRNA"/>
</dbReference>
<dbReference type="GO" id="GO:0004439">
    <property type="term" value="F:phosphatidylinositol-4,5-bisphosphate 5-phosphatase activity"/>
    <property type="evidence" value="ECO:0007669"/>
    <property type="project" value="TreeGrafter"/>
</dbReference>
<evidence type="ECO:0000256" key="1">
    <source>
        <dbReference type="ARBA" id="ARBA00004370"/>
    </source>
</evidence>
<evidence type="ECO:0000256" key="3">
    <source>
        <dbReference type="ARBA" id="ARBA00022516"/>
    </source>
</evidence>
<evidence type="ECO:0000256" key="2">
    <source>
        <dbReference type="ARBA" id="ARBA00005189"/>
    </source>
</evidence>
<dbReference type="GO" id="GO:0004721">
    <property type="term" value="F:phosphoprotein phosphatase activity"/>
    <property type="evidence" value="ECO:0007669"/>
    <property type="project" value="UniProtKB-KW"/>
</dbReference>
<dbReference type="GO" id="GO:0005737">
    <property type="term" value="C:cytoplasm"/>
    <property type="evidence" value="ECO:0007669"/>
    <property type="project" value="UniProtKB-ARBA"/>
</dbReference>
<keyword evidence="8" id="KW-0594">Phospholipid biosynthesis</keyword>
<feature type="domain" description="Tyrosine specific protein phosphatases" evidence="19">
    <location>
        <begin position="100"/>
        <end position="168"/>
    </location>
</feature>
<dbReference type="EC" id="3.1.3.27" evidence="11"/>
<evidence type="ECO:0000256" key="9">
    <source>
        <dbReference type="ARBA" id="ARBA00023264"/>
    </source>
</evidence>
<dbReference type="SUPFAM" id="SSF52799">
    <property type="entry name" value="(Phosphotyrosine protein) phosphatases II"/>
    <property type="match status" value="1"/>
</dbReference>
<dbReference type="InterPro" id="IPR042165">
    <property type="entry name" value="PTPMT1"/>
</dbReference>
<evidence type="ECO:0000256" key="12">
    <source>
        <dbReference type="ARBA" id="ARBA00050944"/>
    </source>
</evidence>
<dbReference type="InterPro" id="IPR044596">
    <property type="entry name" value="PTPMT1-like"/>
</dbReference>
<keyword evidence="9" id="KW-1208">Phospholipid metabolism</keyword>
<reference evidence="20" key="1">
    <citation type="submission" date="2018-08" db="EMBL/GenBank/DDBJ databases">
        <authorList>
            <person name="Cornetti L."/>
        </authorList>
    </citation>
    <scope>NUCLEOTIDE SEQUENCE</scope>
    <source>
        <strain evidence="20">DE-FRO-2-1</strain>
    </source>
</reference>
<evidence type="ECO:0000256" key="6">
    <source>
        <dbReference type="ARBA" id="ARBA00023098"/>
    </source>
</evidence>
<evidence type="ECO:0000256" key="11">
    <source>
        <dbReference type="ARBA" id="ARBA00024224"/>
    </source>
</evidence>
<sequence length="180" mass="20780">MFSLIARVSFYPSLAYNVLMEKISSRDWYNHVDNQVILGAIPLRYKTRELVAQENVKAVVSLNEEYEVQYVTNSAEEWKQLGVDYIRFNVVDMFEAPSQDMLKEGVQFINRTIEQGGTVYVHCKAGRSRSATLVGCYLMQKNLWTPEQAISHLKSVRPHVIFTPHKVEALDLFYKNQIVS</sequence>
<keyword evidence="5" id="KW-0904">Protein phosphatase</keyword>
<dbReference type="Gene3D" id="3.90.190.10">
    <property type="entry name" value="Protein tyrosine phosphatase superfamily"/>
    <property type="match status" value="1"/>
</dbReference>
<comment type="catalytic activity">
    <reaction evidence="16">
        <text>1,2-dioctanoyl-sn-glycero-3-phospho-(1D-myo-inositol-5-phosphate) + H2O = 1,2-dioctanoyl-sn-glycero-3-phospho-(1D-myo-inositol) + phosphate</text>
        <dbReference type="Rhea" id="RHEA:42308"/>
        <dbReference type="ChEBI" id="CHEBI:15377"/>
        <dbReference type="ChEBI" id="CHEBI:43474"/>
        <dbReference type="ChEBI" id="CHEBI:65221"/>
        <dbReference type="ChEBI" id="CHEBI:78911"/>
    </reaction>
    <physiologicalReaction direction="left-to-right" evidence="16">
        <dbReference type="Rhea" id="RHEA:42309"/>
    </physiologicalReaction>
</comment>
<evidence type="ECO:0000256" key="10">
    <source>
        <dbReference type="ARBA" id="ARBA00024192"/>
    </source>
</evidence>
<proteinExistence type="evidence at transcript level"/>
<feature type="domain" description="Tyrosine-protein phosphatase" evidence="18">
    <location>
        <begin position="28"/>
        <end position="179"/>
    </location>
</feature>
<dbReference type="PROSITE" id="PS50056">
    <property type="entry name" value="TYR_PHOSPHATASE_2"/>
    <property type="match status" value="1"/>
</dbReference>
<keyword evidence="4" id="KW-0378">Hydrolase</keyword>
<comment type="catalytic activity">
    <reaction evidence="12">
        <text>a 1,2-diacyl-sn-glycero-3-phospho-(1'-sn-glycero-3'-phosphate) + H2O = a 1,2-diacyl-sn-glycero-3-phospho-(1'-sn-glycerol) + phosphate</text>
        <dbReference type="Rhea" id="RHEA:33751"/>
        <dbReference type="ChEBI" id="CHEBI:15377"/>
        <dbReference type="ChEBI" id="CHEBI:43474"/>
        <dbReference type="ChEBI" id="CHEBI:60110"/>
        <dbReference type="ChEBI" id="CHEBI:64716"/>
        <dbReference type="EC" id="3.1.3.27"/>
    </reaction>
    <physiologicalReaction direction="left-to-right" evidence="12">
        <dbReference type="Rhea" id="RHEA:33752"/>
    </physiologicalReaction>
</comment>
<dbReference type="GO" id="GO:0008654">
    <property type="term" value="P:phospholipid biosynthetic process"/>
    <property type="evidence" value="ECO:0007669"/>
    <property type="project" value="UniProtKB-KW"/>
</dbReference>
<comment type="subcellular location">
    <subcellularLocation>
        <location evidence="1">Membrane</location>
    </subcellularLocation>
</comment>
<protein>
    <recommendedName>
        <fullName evidence="17">Phosphatidylglycerophosphatase and protein-tyrosine phosphatase 1</fullName>
        <ecNumber evidence="11">3.1.3.27</ecNumber>
    </recommendedName>
</protein>
<evidence type="ECO:0000256" key="14">
    <source>
        <dbReference type="ARBA" id="ARBA00052505"/>
    </source>
</evidence>
<dbReference type="GO" id="GO:0008962">
    <property type="term" value="F:phosphatidylglycerophosphatase activity"/>
    <property type="evidence" value="ECO:0007669"/>
    <property type="project" value="UniProtKB-EC"/>
</dbReference>
<keyword evidence="7" id="KW-0472">Membrane</keyword>
<evidence type="ECO:0000256" key="5">
    <source>
        <dbReference type="ARBA" id="ARBA00022912"/>
    </source>
</evidence>
<dbReference type="PANTHER" id="PTHR46712">
    <property type="entry name" value="PHOSPHATIDYLGLYCEROPHOSPHATASE AND PROTEIN-TYROSINE PHOSPHATASE 1"/>
    <property type="match status" value="1"/>
</dbReference>
<keyword evidence="3" id="KW-0444">Lipid biosynthesis</keyword>
<comment type="catalytic activity">
    <reaction evidence="14">
        <text>1,2-dibutyryl-sn-glycero-3-phospho-(1D-myo-inositol-5-phosphate) + H2O = 1,2-dibutyryl-sn-glycero-3-phospho-(1D-myo-inositol) + phosphate</text>
        <dbReference type="Rhea" id="RHEA:42584"/>
        <dbReference type="ChEBI" id="CHEBI:15377"/>
        <dbReference type="ChEBI" id="CHEBI:43474"/>
        <dbReference type="ChEBI" id="CHEBI:82605"/>
        <dbReference type="ChEBI" id="CHEBI:82606"/>
    </reaction>
    <physiologicalReaction direction="left-to-right" evidence="14">
        <dbReference type="Rhea" id="RHEA:42585"/>
    </physiologicalReaction>
</comment>
<evidence type="ECO:0000256" key="17">
    <source>
        <dbReference type="ARBA" id="ARBA00069309"/>
    </source>
</evidence>
<evidence type="ECO:0000259" key="18">
    <source>
        <dbReference type="PROSITE" id="PS50054"/>
    </source>
</evidence>
<evidence type="ECO:0000313" key="20">
    <source>
        <dbReference type="EMBL" id="SVE93341.1"/>
    </source>
</evidence>
<dbReference type="InterPro" id="IPR029021">
    <property type="entry name" value="Prot-tyrosine_phosphatase-like"/>
</dbReference>
<dbReference type="FunFam" id="3.90.190.10:FF:000060">
    <property type="entry name" value="Phosphatidylglycerophosphatase and protein-tyrosine phosphatase 1"/>
    <property type="match status" value="1"/>
</dbReference>